<keyword evidence="1" id="KW-1133">Transmembrane helix</keyword>
<keyword evidence="1" id="KW-0812">Transmembrane</keyword>
<sequence length="608" mass="66023">MSASNTNNLARKPLASRGTINRQEARKEILLSLAIIFVPNLIFTAILLGLVSHYQVPPTYFELPGVPEPVVRESSAYLINFSATKLLTVASWTSTLSSLLPSFVMVLVSYPVACTLLDASKDKKTDNLPTPYQLSMLLGTLNGTFGSLWNWLMYLIIIADTWLHATTSTIQIWQAVPGIPSVSTFGRGFASGDCVTITETYTNPCSVSVGEHGPYFIYGAAESFATLANDSSQNSLLLFQYKGKSYALITDANIPQETSYQARTFAVTTQCTLIDDKCGLISGAASTVYNCSEEFSGYLPAAPDLINPSWALAGVRFFQDPGLSQTFPYRGGEFNFTSTNPVYMGAYGAILGWNTESSLYNSSGGLDLTRTQDLAFVLGCNVTAYDLEYVWYNGSVLVQQMVQSNGSVLRSFTAPFVSELANMMNLAQSAAGQSTPSGFVESWATGFSTMALGLSASSFSPRETIKEQVRVSTLVARVPKAPLAVLVFLTLLYAVIGILLAYIAVKAGTDETKSVQSRLSVAGLAAKCFEGEDICERPKKEIYELFAENEVGARDQRCPKVSIVASRRGGWKYELMEKDEQSNAVFVDLAGNKTAQTYIQPLHNDFGV</sequence>
<evidence type="ECO:0000256" key="1">
    <source>
        <dbReference type="SAM" id="Phobius"/>
    </source>
</evidence>
<gene>
    <name evidence="2" type="ORF">L207DRAFT_588563</name>
</gene>
<feature type="transmembrane region" description="Helical" evidence="1">
    <location>
        <begin position="99"/>
        <end position="117"/>
    </location>
</feature>
<dbReference type="OrthoDB" id="3344043at2759"/>
<feature type="transmembrane region" description="Helical" evidence="1">
    <location>
        <begin position="29"/>
        <end position="51"/>
    </location>
</feature>
<dbReference type="Proteomes" id="UP000235786">
    <property type="component" value="Unassembled WGS sequence"/>
</dbReference>
<dbReference type="STRING" id="1149755.A0A2J6R963"/>
<keyword evidence="3" id="KW-1185">Reference proteome</keyword>
<proteinExistence type="predicted"/>
<reference evidence="2 3" key="1">
    <citation type="submission" date="2016-04" db="EMBL/GenBank/DDBJ databases">
        <title>A degradative enzymes factory behind the ericoid mycorrhizal symbiosis.</title>
        <authorList>
            <consortium name="DOE Joint Genome Institute"/>
            <person name="Martino E."/>
            <person name="Morin E."/>
            <person name="Grelet G."/>
            <person name="Kuo A."/>
            <person name="Kohler A."/>
            <person name="Daghino S."/>
            <person name="Barry K."/>
            <person name="Choi C."/>
            <person name="Cichocki N."/>
            <person name="Clum A."/>
            <person name="Copeland A."/>
            <person name="Hainaut M."/>
            <person name="Haridas S."/>
            <person name="Labutti K."/>
            <person name="Lindquist E."/>
            <person name="Lipzen A."/>
            <person name="Khouja H.-R."/>
            <person name="Murat C."/>
            <person name="Ohm R."/>
            <person name="Olson A."/>
            <person name="Spatafora J."/>
            <person name="Veneault-Fourrey C."/>
            <person name="Henrissat B."/>
            <person name="Grigoriev I."/>
            <person name="Martin F."/>
            <person name="Perotto S."/>
        </authorList>
    </citation>
    <scope>NUCLEOTIDE SEQUENCE [LARGE SCALE GENOMIC DNA]</scope>
    <source>
        <strain evidence="2 3">F</strain>
    </source>
</reference>
<accession>A0A2J6R963</accession>
<dbReference type="AlphaFoldDB" id="A0A2J6R963"/>
<evidence type="ECO:0000313" key="2">
    <source>
        <dbReference type="EMBL" id="PMD35074.1"/>
    </source>
</evidence>
<evidence type="ECO:0000313" key="3">
    <source>
        <dbReference type="Proteomes" id="UP000235786"/>
    </source>
</evidence>
<dbReference type="EMBL" id="KZ613953">
    <property type="protein sequence ID" value="PMD35074.1"/>
    <property type="molecule type" value="Genomic_DNA"/>
</dbReference>
<protein>
    <submittedName>
        <fullName evidence="2">Uncharacterized protein</fullName>
    </submittedName>
</protein>
<name>A0A2J6R963_HYAVF</name>
<feature type="transmembrane region" description="Helical" evidence="1">
    <location>
        <begin position="483"/>
        <end position="505"/>
    </location>
</feature>
<keyword evidence="1" id="KW-0472">Membrane</keyword>
<feature type="transmembrane region" description="Helical" evidence="1">
    <location>
        <begin position="137"/>
        <end position="159"/>
    </location>
</feature>
<organism evidence="2 3">
    <name type="scientific">Hyaloscypha variabilis (strain UAMH 11265 / GT02V1 / F)</name>
    <name type="common">Meliniomyces variabilis</name>
    <dbReference type="NCBI Taxonomy" id="1149755"/>
    <lineage>
        <taxon>Eukaryota</taxon>
        <taxon>Fungi</taxon>
        <taxon>Dikarya</taxon>
        <taxon>Ascomycota</taxon>
        <taxon>Pezizomycotina</taxon>
        <taxon>Leotiomycetes</taxon>
        <taxon>Helotiales</taxon>
        <taxon>Hyaloscyphaceae</taxon>
        <taxon>Hyaloscypha</taxon>
        <taxon>Hyaloscypha variabilis</taxon>
    </lineage>
</organism>